<dbReference type="AlphaFoldDB" id="A0A239G763"/>
<dbReference type="Proteomes" id="UP000198284">
    <property type="component" value="Unassembled WGS sequence"/>
</dbReference>
<proteinExistence type="predicted"/>
<dbReference type="InterPro" id="IPR036390">
    <property type="entry name" value="WH_DNA-bd_sf"/>
</dbReference>
<dbReference type="EMBL" id="FZOT01000004">
    <property type="protein sequence ID" value="SNS64618.1"/>
    <property type="molecule type" value="Genomic_DNA"/>
</dbReference>
<dbReference type="InterPro" id="IPR039422">
    <property type="entry name" value="MarR/SlyA-like"/>
</dbReference>
<dbReference type="PRINTS" id="PR00598">
    <property type="entry name" value="HTHMARR"/>
</dbReference>
<dbReference type="SUPFAM" id="SSF46785">
    <property type="entry name" value="Winged helix' DNA-binding domain"/>
    <property type="match status" value="1"/>
</dbReference>
<dbReference type="InterPro" id="IPR036388">
    <property type="entry name" value="WH-like_DNA-bd_sf"/>
</dbReference>
<evidence type="ECO:0000313" key="3">
    <source>
        <dbReference type="EMBL" id="SNS64618.1"/>
    </source>
</evidence>
<dbReference type="SMART" id="SM00347">
    <property type="entry name" value="HTH_MARR"/>
    <property type="match status" value="1"/>
</dbReference>
<keyword evidence="4" id="KW-1185">Reference proteome</keyword>
<evidence type="ECO:0000259" key="2">
    <source>
        <dbReference type="PROSITE" id="PS50995"/>
    </source>
</evidence>
<dbReference type="OrthoDB" id="4549026at2"/>
<accession>A0A239G763</accession>
<feature type="domain" description="HTH marR-type" evidence="2">
    <location>
        <begin position="15"/>
        <end position="154"/>
    </location>
</feature>
<dbReference type="InterPro" id="IPR000835">
    <property type="entry name" value="HTH_MarR-typ"/>
</dbReference>
<dbReference type="PANTHER" id="PTHR33164:SF95">
    <property type="entry name" value="TRANSCRIPTIONAL REGULATOR"/>
    <property type="match status" value="1"/>
</dbReference>
<organism evidence="3 4">
    <name type="scientific">Noviherbaspirillum humi</name>
    <dbReference type="NCBI Taxonomy" id="1688639"/>
    <lineage>
        <taxon>Bacteria</taxon>
        <taxon>Pseudomonadati</taxon>
        <taxon>Pseudomonadota</taxon>
        <taxon>Betaproteobacteria</taxon>
        <taxon>Burkholderiales</taxon>
        <taxon>Oxalobacteraceae</taxon>
        <taxon>Noviherbaspirillum</taxon>
    </lineage>
</organism>
<protein>
    <submittedName>
        <fullName evidence="3">Transcriptional regulator, MarR family</fullName>
    </submittedName>
</protein>
<dbReference type="PANTHER" id="PTHR33164">
    <property type="entry name" value="TRANSCRIPTIONAL REGULATOR, MARR FAMILY"/>
    <property type="match status" value="1"/>
</dbReference>
<dbReference type="RefSeq" id="WP_089399097.1">
    <property type="nucleotide sequence ID" value="NZ_FZOT01000004.1"/>
</dbReference>
<dbReference type="GO" id="GO:0006950">
    <property type="term" value="P:response to stress"/>
    <property type="evidence" value="ECO:0007669"/>
    <property type="project" value="TreeGrafter"/>
</dbReference>
<feature type="region of interest" description="Disordered" evidence="1">
    <location>
        <begin position="157"/>
        <end position="181"/>
    </location>
</feature>
<evidence type="ECO:0000256" key="1">
    <source>
        <dbReference type="SAM" id="MobiDB-lite"/>
    </source>
</evidence>
<reference evidence="3 4" key="1">
    <citation type="submission" date="2017-06" db="EMBL/GenBank/DDBJ databases">
        <authorList>
            <person name="Kim H.J."/>
            <person name="Triplett B.A."/>
        </authorList>
    </citation>
    <scope>NUCLEOTIDE SEQUENCE [LARGE SCALE GENOMIC DNA]</scope>
    <source>
        <strain evidence="3 4">U15</strain>
    </source>
</reference>
<dbReference type="Pfam" id="PF01047">
    <property type="entry name" value="MarR"/>
    <property type="match status" value="1"/>
</dbReference>
<name>A0A239G763_9BURK</name>
<gene>
    <name evidence="3" type="ORF">SAMN06265795_104269</name>
</gene>
<dbReference type="Gene3D" id="1.10.10.10">
    <property type="entry name" value="Winged helix-like DNA-binding domain superfamily/Winged helix DNA-binding domain"/>
    <property type="match status" value="1"/>
</dbReference>
<dbReference type="GO" id="GO:0003700">
    <property type="term" value="F:DNA-binding transcription factor activity"/>
    <property type="evidence" value="ECO:0007669"/>
    <property type="project" value="InterPro"/>
</dbReference>
<evidence type="ECO:0000313" key="4">
    <source>
        <dbReference type="Proteomes" id="UP000198284"/>
    </source>
</evidence>
<dbReference type="PROSITE" id="PS50995">
    <property type="entry name" value="HTH_MARR_2"/>
    <property type="match status" value="1"/>
</dbReference>
<sequence>MPKTRDTEHLPLAGLESVFMDLYAQPGHLFRRAQQIAVSVFYDVVGDAVTPIQYALLRMLYERPGIDQKTLAGLVALDTVTTATTAERLEAKKLIVRHVDPANRRQKQLYLTDEGKALLASLVEGVRRMHGELFRDFQPQERDALINLMHKFVDSNNERSRAPLRTAGTVARKPGPRRKDE</sequence>